<proteinExistence type="predicted"/>
<dbReference type="InterPro" id="IPR011006">
    <property type="entry name" value="CheY-like_superfamily"/>
</dbReference>
<dbReference type="InterPro" id="IPR036641">
    <property type="entry name" value="HPT_dom_sf"/>
</dbReference>
<evidence type="ECO:0000259" key="4">
    <source>
        <dbReference type="PROSITE" id="PS50110"/>
    </source>
</evidence>
<dbReference type="PROSITE" id="PS50110">
    <property type="entry name" value="RESPONSE_REGULATORY"/>
    <property type="match status" value="1"/>
</dbReference>
<evidence type="ECO:0000256" key="3">
    <source>
        <dbReference type="SAM" id="Coils"/>
    </source>
</evidence>
<gene>
    <name evidence="5" type="ORF">JX360_09995</name>
</gene>
<comment type="caution">
    <text evidence="5">The sequence shown here is derived from an EMBL/GenBank/DDBJ whole genome shotgun (WGS) entry which is preliminary data.</text>
</comment>
<dbReference type="InterPro" id="IPR001789">
    <property type="entry name" value="Sig_transdc_resp-reg_receiver"/>
</dbReference>
<sequence>MTDPTQQFQHQLEALKVAYQEQLPGKIQQLGHLWQQYKQGAPDLTRFRDFYRAAHTLAGSSGIYGYDDVGRAARHLEHLCKPWVEAANLPDPDTLQAIELGLEHLQHQPVEPTRELELGTVEPTPIYWIIQAEQDPLDLANTLTRQGYQVMVCSSPAELQSQLPTLPAHSSPIDGILPTTSEQTDTPVNRVLVVDDDEDINRLLCQWLGAAGFQVQGVVSGEVALTYLQPNPPANDRSSFLPDLVFLDVLMPGISGLQVLQHIRQQQWDMAVIMTTAFGSEQVAIDALRQGADDYLRKPFDPQEFQTVLQRTIARVELRRQNAALRRQLQIELARAAEIQQELLPRTIPELPGFDLAARCLSAREVGGDFYDWQVPAPDLFNLVLGDVMGKGLPAALMMATVRAAIRALARQTSPLINIQYTANALESDLIRSESFVTLFHAQLYIPQRRLTFVDGGHGHALMLRQTGQIEELHPRGMPLGSFFGDAYEQGVIYFQPGDALLLFSDGLLEARPDLSKDRSPLLKPLLDHASATELMEYTLKLALQEFADHQTDDLTVLVLRCQA</sequence>
<reference evidence="5" key="1">
    <citation type="submission" date="2021-02" db="EMBL/GenBank/DDBJ databases">
        <title>The CRISPR/cas machinery reduction and long-range gene transfer in the hot spring cyanobacterium Synechococcus.</title>
        <authorList>
            <person name="Dvorak P."/>
            <person name="Jahodarova E."/>
            <person name="Hasler P."/>
            <person name="Poulickova A."/>
        </authorList>
    </citation>
    <scope>NUCLEOTIDE SEQUENCE</scope>
    <source>
        <strain evidence="5">Rupite</strain>
    </source>
</reference>
<dbReference type="SMART" id="SM00448">
    <property type="entry name" value="REC"/>
    <property type="match status" value="1"/>
</dbReference>
<dbReference type="Pfam" id="PF01627">
    <property type="entry name" value="Hpt"/>
    <property type="match status" value="1"/>
</dbReference>
<dbReference type="InterPro" id="IPR036457">
    <property type="entry name" value="PPM-type-like_dom_sf"/>
</dbReference>
<dbReference type="InterPro" id="IPR052016">
    <property type="entry name" value="Bact_Sigma-Reg"/>
</dbReference>
<dbReference type="Proteomes" id="UP000830835">
    <property type="component" value="Unassembled WGS sequence"/>
</dbReference>
<keyword evidence="1" id="KW-0378">Hydrolase</keyword>
<evidence type="ECO:0000313" key="5">
    <source>
        <dbReference type="EMBL" id="MCJ2543234.1"/>
    </source>
</evidence>
<protein>
    <submittedName>
        <fullName evidence="5">SpoIIE family protein phosphatase</fullName>
    </submittedName>
</protein>
<dbReference type="Pfam" id="PF00072">
    <property type="entry name" value="Response_reg"/>
    <property type="match status" value="1"/>
</dbReference>
<dbReference type="InterPro" id="IPR008207">
    <property type="entry name" value="Sig_transdc_His_kin_Hpt_dom"/>
</dbReference>
<dbReference type="SUPFAM" id="SSF52172">
    <property type="entry name" value="CheY-like"/>
    <property type="match status" value="1"/>
</dbReference>
<feature type="domain" description="Response regulatory" evidence="4">
    <location>
        <begin position="190"/>
        <end position="313"/>
    </location>
</feature>
<dbReference type="SUPFAM" id="SSF47226">
    <property type="entry name" value="Histidine-containing phosphotransfer domain, HPT domain"/>
    <property type="match status" value="1"/>
</dbReference>
<dbReference type="InterPro" id="IPR001932">
    <property type="entry name" value="PPM-type_phosphatase-like_dom"/>
</dbReference>
<dbReference type="Gene3D" id="1.20.120.160">
    <property type="entry name" value="HPT domain"/>
    <property type="match status" value="1"/>
</dbReference>
<dbReference type="EMBL" id="JAFIRA010000023">
    <property type="protein sequence ID" value="MCJ2543234.1"/>
    <property type="molecule type" value="Genomic_DNA"/>
</dbReference>
<evidence type="ECO:0000313" key="6">
    <source>
        <dbReference type="Proteomes" id="UP000830835"/>
    </source>
</evidence>
<evidence type="ECO:0000256" key="1">
    <source>
        <dbReference type="ARBA" id="ARBA00022801"/>
    </source>
</evidence>
<feature type="coiled-coil region" evidence="3">
    <location>
        <begin position="315"/>
        <end position="342"/>
    </location>
</feature>
<dbReference type="PANTHER" id="PTHR43156">
    <property type="entry name" value="STAGE II SPORULATION PROTEIN E-RELATED"/>
    <property type="match status" value="1"/>
</dbReference>
<dbReference type="Gene3D" id="3.60.40.10">
    <property type="entry name" value="PPM-type phosphatase domain"/>
    <property type="match status" value="1"/>
</dbReference>
<keyword evidence="3" id="KW-0175">Coiled coil</keyword>
<dbReference type="Pfam" id="PF07228">
    <property type="entry name" value="SpoIIE"/>
    <property type="match status" value="1"/>
</dbReference>
<keyword evidence="6" id="KW-1185">Reference proteome</keyword>
<accession>A0ABT0CBR2</accession>
<dbReference type="CDD" id="cd17574">
    <property type="entry name" value="REC_OmpR"/>
    <property type="match status" value="1"/>
</dbReference>
<name>A0ABT0CBR2_THEVL</name>
<keyword evidence="2" id="KW-0597">Phosphoprotein</keyword>
<dbReference type="PANTHER" id="PTHR43156:SF2">
    <property type="entry name" value="STAGE II SPORULATION PROTEIN E"/>
    <property type="match status" value="1"/>
</dbReference>
<dbReference type="SMART" id="SM00331">
    <property type="entry name" value="PP2C_SIG"/>
    <property type="match status" value="1"/>
</dbReference>
<organism evidence="5 6">
    <name type="scientific">Thermostichus vulcanus str. 'Rupite'</name>
    <dbReference type="NCBI Taxonomy" id="2813851"/>
    <lineage>
        <taxon>Bacteria</taxon>
        <taxon>Bacillati</taxon>
        <taxon>Cyanobacteriota</taxon>
        <taxon>Cyanophyceae</taxon>
        <taxon>Thermostichales</taxon>
        <taxon>Thermostichaceae</taxon>
        <taxon>Thermostichus</taxon>
    </lineage>
</organism>
<evidence type="ECO:0000256" key="2">
    <source>
        <dbReference type="PROSITE-ProRule" id="PRU00169"/>
    </source>
</evidence>
<dbReference type="RefSeq" id="WP_244350511.1">
    <property type="nucleotide sequence ID" value="NZ_JAFIRA010000023.1"/>
</dbReference>
<feature type="modified residue" description="4-aspartylphosphate" evidence="2">
    <location>
        <position position="248"/>
    </location>
</feature>
<dbReference type="SUPFAM" id="SSF81606">
    <property type="entry name" value="PP2C-like"/>
    <property type="match status" value="1"/>
</dbReference>
<dbReference type="Gene3D" id="3.40.50.2300">
    <property type="match status" value="1"/>
</dbReference>